<dbReference type="CAZy" id="GH13">
    <property type="family name" value="Glycoside Hydrolase Family 13"/>
</dbReference>
<dbReference type="Gene3D" id="3.20.20.80">
    <property type="entry name" value="Glycosidases"/>
    <property type="match status" value="1"/>
</dbReference>
<evidence type="ECO:0000313" key="6">
    <source>
        <dbReference type="EMBL" id="ABA39290.1"/>
    </source>
</evidence>
<dbReference type="Gene3D" id="2.60.40.1180">
    <property type="entry name" value="Golgi alpha-mannosidase II"/>
    <property type="match status" value="1"/>
</dbReference>
<dbReference type="PANTHER" id="PTHR10357">
    <property type="entry name" value="ALPHA-AMYLASE FAMILY MEMBER"/>
    <property type="match status" value="1"/>
</dbReference>
<dbReference type="AlphaFoldDB" id="Q3HW59"/>
<name>Q3HW59_9BACT</name>
<dbReference type="InterPro" id="IPR013780">
    <property type="entry name" value="Glyco_hydro_b"/>
</dbReference>
<evidence type="ECO:0000256" key="3">
    <source>
        <dbReference type="PIRSR" id="PIRSR036918-50"/>
    </source>
</evidence>
<dbReference type="CDD" id="cd11338">
    <property type="entry name" value="AmyAc_CMD"/>
    <property type="match status" value="1"/>
</dbReference>
<dbReference type="GO" id="GO:0005975">
    <property type="term" value="P:carbohydrate metabolic process"/>
    <property type="evidence" value="ECO:0007669"/>
    <property type="project" value="InterPro"/>
</dbReference>
<evidence type="ECO:0000256" key="2">
    <source>
        <dbReference type="ARBA" id="ARBA00023295"/>
    </source>
</evidence>
<feature type="active site" description="Nucleophile" evidence="3">
    <location>
        <position position="300"/>
    </location>
</feature>
<dbReference type="SUPFAM" id="SSF51445">
    <property type="entry name" value="(Trans)glycosidases"/>
    <property type="match status" value="1"/>
</dbReference>
<dbReference type="Pfam" id="PF00128">
    <property type="entry name" value="Alpha-amylase"/>
    <property type="match status" value="2"/>
</dbReference>
<keyword evidence="1 6" id="KW-0378">Hydrolase</keyword>
<evidence type="ECO:0000256" key="4">
    <source>
        <dbReference type="PIRSR" id="PIRSR036918-51"/>
    </source>
</evidence>
<dbReference type="InterPro" id="IPR006047">
    <property type="entry name" value="GH13_cat_dom"/>
</dbReference>
<dbReference type="PIRSF" id="PIRSF036918">
    <property type="entry name" value="Maltodextrin_glucosidase"/>
    <property type="match status" value="1"/>
</dbReference>
<dbReference type="Pfam" id="PF16657">
    <property type="entry name" value="Malt_amylase_C"/>
    <property type="match status" value="1"/>
</dbReference>
<evidence type="ECO:0000256" key="1">
    <source>
        <dbReference type="ARBA" id="ARBA00022801"/>
    </source>
</evidence>
<dbReference type="EC" id="3.2.1.54" evidence="6"/>
<accession>Q3HW59</accession>
<gene>
    <name evidence="6" type="primary">cdaA</name>
</gene>
<reference evidence="6" key="1">
    <citation type="journal article" date="2006" name="FEMS Microbiol. Lett.">
        <title>Characterization of a novel cyclomaltodextrinase expressed from environmental DNA isolated from Bor Khleung hot spring in Thailand.</title>
        <authorList>
            <person name="Tang K."/>
            <person name="Utairungsee T."/>
            <person name="Kanokratana P."/>
            <person name="Sriprang R."/>
            <person name="Champreda V."/>
            <person name="Eurwilaichitr L."/>
            <person name="Tanapongpipat S."/>
        </authorList>
    </citation>
    <scope>NUCLEOTIDE SEQUENCE</scope>
</reference>
<proteinExistence type="predicted"/>
<feature type="domain" description="Glycosyl hydrolase family 13 catalytic" evidence="5">
    <location>
        <begin position="41"/>
        <end position="525"/>
    </location>
</feature>
<dbReference type="InterPro" id="IPR017069">
    <property type="entry name" value="MalZ"/>
</dbReference>
<dbReference type="SUPFAM" id="SSF51011">
    <property type="entry name" value="Glycosyl hydrolase domain"/>
    <property type="match status" value="1"/>
</dbReference>
<feature type="active site" description="Proton donor" evidence="3">
    <location>
        <position position="329"/>
    </location>
</feature>
<organism evidence="6">
    <name type="scientific">uncultured soil bacterium</name>
    <dbReference type="NCBI Taxonomy" id="164851"/>
    <lineage>
        <taxon>Bacteria</taxon>
        <taxon>environmental samples</taxon>
    </lineage>
</organism>
<dbReference type="EMBL" id="DQ191050">
    <property type="protein sequence ID" value="ABA39290.1"/>
    <property type="molecule type" value="Genomic_DNA"/>
</dbReference>
<feature type="site" description="Transition state stabilizer" evidence="4">
    <location>
        <position position="407"/>
    </location>
</feature>
<dbReference type="InterPro" id="IPR032091">
    <property type="entry name" value="Malt_amylase-like_C"/>
</dbReference>
<sequence length="619" mass="72079">MPLLRLLVTLLIVLTLALQGVASTPKLSDVPAWAKEAVWYQIFPERFRNGDPANDPTVKDILGSWPHDEPSEWGVSRWTADWYNLQPWEEKNGKGFYYNVQQRRYGGDLQGVLDKLDYLQQLGITAIYFNPLFESPSLHKYDATMYHHIDNNFGPDPEGDRALWAKEDPGDPATWQWTAADRLFLKLIQEAHRRGIRIVIDGVFNHVGMTFWAFVDVRKNQEKSKCKDWFIISQFDDPATPENEFRYAGWFGVRELPELREDEKGLVPPVRQHIHAIVKRWMDPNGDGDPSDGIDGWRLDVADMVALPFWREFRTWVRAINPNAYLTGEVWWEDYAKEKMYNASRWLEGDAFDAVMNYRLARECCYFFKAKERKISASEFAHRLDSLRREYRNDVNYVLMNLLDSHDTDRLASQIVNPDTRYDGMETSVMNWREYQIRKPNVEESKTQKLMVMFQMTYVGAPMVYYGDEAGMWGGDDPDDRKPMLWADMTYDNESHHPFGEQRPDDVNRFDENLFAHYATCIRIRRNSNALKLGGFESILADDENDVLAFHRSYGNEHVVVVLNNSPSTQRVEVPLSTELQGLTWKNLFDRSSFTVTRSTLRTTLKGKSGIILQAMKER</sequence>
<keyword evidence="2 6" id="KW-0326">Glycosidase</keyword>
<dbReference type="GO" id="GO:0005737">
    <property type="term" value="C:cytoplasm"/>
    <property type="evidence" value="ECO:0007669"/>
    <property type="project" value="InterPro"/>
</dbReference>
<dbReference type="PANTHER" id="PTHR10357:SF210">
    <property type="entry name" value="MALTODEXTRIN GLUCOSIDASE"/>
    <property type="match status" value="1"/>
</dbReference>
<dbReference type="GO" id="GO:0047798">
    <property type="term" value="F:cyclomaltodextrinase activity"/>
    <property type="evidence" value="ECO:0007669"/>
    <property type="project" value="UniProtKB-EC"/>
</dbReference>
<evidence type="ECO:0000259" key="5">
    <source>
        <dbReference type="SMART" id="SM00642"/>
    </source>
</evidence>
<dbReference type="SMART" id="SM00642">
    <property type="entry name" value="Aamy"/>
    <property type="match status" value="1"/>
</dbReference>
<dbReference type="InterPro" id="IPR017853">
    <property type="entry name" value="GH"/>
</dbReference>
<protein>
    <submittedName>
        <fullName evidence="6">Cyclomaltodextrinase</fullName>
        <ecNumber evidence="6">3.2.1.54</ecNumber>
    </submittedName>
</protein>
<dbReference type="GO" id="GO:0004558">
    <property type="term" value="F:alpha-1,4-glucosidase activity"/>
    <property type="evidence" value="ECO:0007669"/>
    <property type="project" value="InterPro"/>
</dbReference>